<organism evidence="6 7">
    <name type="scientific">Botryobasidium botryosum (strain FD-172 SS1)</name>
    <dbReference type="NCBI Taxonomy" id="930990"/>
    <lineage>
        <taxon>Eukaryota</taxon>
        <taxon>Fungi</taxon>
        <taxon>Dikarya</taxon>
        <taxon>Basidiomycota</taxon>
        <taxon>Agaricomycotina</taxon>
        <taxon>Agaricomycetes</taxon>
        <taxon>Cantharellales</taxon>
        <taxon>Botryobasidiaceae</taxon>
        <taxon>Botryobasidium</taxon>
    </lineage>
</organism>
<dbReference type="GO" id="GO:0072546">
    <property type="term" value="C:EMC complex"/>
    <property type="evidence" value="ECO:0007669"/>
    <property type="project" value="UniProtKB-UniRule"/>
</dbReference>
<dbReference type="SUPFAM" id="SSF48452">
    <property type="entry name" value="TPR-like"/>
    <property type="match status" value="1"/>
</dbReference>
<keyword evidence="2 3" id="KW-0802">TPR repeat</keyword>
<dbReference type="InterPro" id="IPR055217">
    <property type="entry name" value="TPR_EMC2"/>
</dbReference>
<keyword evidence="4" id="KW-0256">Endoplasmic reticulum</keyword>
<dbReference type="Proteomes" id="UP000027195">
    <property type="component" value="Unassembled WGS sequence"/>
</dbReference>
<proteinExistence type="inferred from homology"/>
<sequence>MSMSFASASRALADYRTKGVRNSQDVLEKGLFILQGNGLKKLGDEAPVFLEQLALAALDLGNLDVADKCITDLVSQFPGSPRVECLQGMRIEATGRLKEALLFYKDILKDDESNAIIWKRQISVLRQLSQLEDAVKELNTYLDTFYADAEGWLELADIYASLNLYPQSLAALSHALLISPQNPFYVLQYAETAYTADDVPLALKMFLRVAEMVGKEEPREGRRVVGVAHRAWYGVKLCIRRFAQNKNLPSASETTPPQHPLLLDELATERLLDAYSSSGDKPGAAAESRSAVLRWLEVK</sequence>
<keyword evidence="1" id="KW-0677">Repeat</keyword>
<keyword evidence="4" id="KW-0472">Membrane</keyword>
<dbReference type="Pfam" id="PF22890">
    <property type="entry name" value="TPR_EMC2"/>
    <property type="match status" value="1"/>
</dbReference>
<evidence type="ECO:0000313" key="7">
    <source>
        <dbReference type="Proteomes" id="UP000027195"/>
    </source>
</evidence>
<comment type="subcellular location">
    <subcellularLocation>
        <location evidence="4">Endoplasmic reticulum membrane</location>
        <topology evidence="4">Peripheral membrane protein</topology>
        <orientation evidence="4">Cytoplasmic side</orientation>
    </subcellularLocation>
</comment>
<evidence type="ECO:0000256" key="4">
    <source>
        <dbReference type="RuleBase" id="RU367091"/>
    </source>
</evidence>
<evidence type="ECO:0000256" key="1">
    <source>
        <dbReference type="ARBA" id="ARBA00022737"/>
    </source>
</evidence>
<dbReference type="InterPro" id="IPR039856">
    <property type="entry name" value="EMC2-like"/>
</dbReference>
<comment type="similarity">
    <text evidence="4">Belongs to the EMC2 family.</text>
</comment>
<dbReference type="InterPro" id="IPR019734">
    <property type="entry name" value="TPR_rpt"/>
</dbReference>
<evidence type="ECO:0000256" key="3">
    <source>
        <dbReference type="PROSITE-ProRule" id="PRU00339"/>
    </source>
</evidence>
<comment type="function">
    <text evidence="4">Part of the endoplasmic reticulum membrane protein complex (EMC) that enables the energy-independent insertion into endoplasmic reticulum membranes of newly synthesized membrane proteins.</text>
</comment>
<dbReference type="PROSITE" id="PS50005">
    <property type="entry name" value="TPR"/>
    <property type="match status" value="1"/>
</dbReference>
<dbReference type="Gene3D" id="1.25.40.10">
    <property type="entry name" value="Tetratricopeptide repeat domain"/>
    <property type="match status" value="1"/>
</dbReference>
<dbReference type="STRING" id="930990.A0A067M1T3"/>
<gene>
    <name evidence="6" type="ORF">BOTBODRAFT_36926</name>
</gene>
<dbReference type="InterPro" id="IPR011990">
    <property type="entry name" value="TPR-like_helical_dom_sf"/>
</dbReference>
<dbReference type="OrthoDB" id="124397at2759"/>
<protein>
    <recommendedName>
        <fullName evidence="4">ER membrane protein complex subunit 2</fullName>
    </recommendedName>
</protein>
<comment type="subunit">
    <text evidence="4">Component of the ER membrane protein complex (EMC).</text>
</comment>
<keyword evidence="7" id="KW-1185">Reference proteome</keyword>
<evidence type="ECO:0000259" key="5">
    <source>
        <dbReference type="Pfam" id="PF22890"/>
    </source>
</evidence>
<accession>A0A067M1T3</accession>
<evidence type="ECO:0000313" key="6">
    <source>
        <dbReference type="EMBL" id="KDQ09519.1"/>
    </source>
</evidence>
<dbReference type="HOGENOM" id="CLU_052388_1_2_1"/>
<feature type="repeat" description="TPR" evidence="3">
    <location>
        <begin position="149"/>
        <end position="182"/>
    </location>
</feature>
<dbReference type="FunCoup" id="A0A067M1T3">
    <property type="interactions" value="242"/>
</dbReference>
<dbReference type="PANTHER" id="PTHR12760">
    <property type="entry name" value="TETRATRICOPEPTIDE REPEAT PROTEIN"/>
    <property type="match status" value="1"/>
</dbReference>
<dbReference type="AlphaFoldDB" id="A0A067M1T3"/>
<feature type="domain" description="EMC2 TPR-like" evidence="5">
    <location>
        <begin position="86"/>
        <end position="194"/>
    </location>
</feature>
<evidence type="ECO:0000256" key="2">
    <source>
        <dbReference type="ARBA" id="ARBA00022803"/>
    </source>
</evidence>
<dbReference type="InParanoid" id="A0A067M1T3"/>
<reference evidence="7" key="1">
    <citation type="journal article" date="2014" name="Proc. Natl. Acad. Sci. U.S.A.">
        <title>Extensive sampling of basidiomycete genomes demonstrates inadequacy of the white-rot/brown-rot paradigm for wood decay fungi.</title>
        <authorList>
            <person name="Riley R."/>
            <person name="Salamov A.A."/>
            <person name="Brown D.W."/>
            <person name="Nagy L.G."/>
            <person name="Floudas D."/>
            <person name="Held B.W."/>
            <person name="Levasseur A."/>
            <person name="Lombard V."/>
            <person name="Morin E."/>
            <person name="Otillar R."/>
            <person name="Lindquist E.A."/>
            <person name="Sun H."/>
            <person name="LaButti K.M."/>
            <person name="Schmutz J."/>
            <person name="Jabbour D."/>
            <person name="Luo H."/>
            <person name="Baker S.E."/>
            <person name="Pisabarro A.G."/>
            <person name="Walton J.D."/>
            <person name="Blanchette R.A."/>
            <person name="Henrissat B."/>
            <person name="Martin F."/>
            <person name="Cullen D."/>
            <person name="Hibbett D.S."/>
            <person name="Grigoriev I.V."/>
        </authorList>
    </citation>
    <scope>NUCLEOTIDE SEQUENCE [LARGE SCALE GENOMIC DNA]</scope>
    <source>
        <strain evidence="7">FD-172 SS1</strain>
    </source>
</reference>
<name>A0A067M1T3_BOTB1</name>
<dbReference type="EMBL" id="KL198077">
    <property type="protein sequence ID" value="KDQ09519.1"/>
    <property type="molecule type" value="Genomic_DNA"/>
</dbReference>